<name>A0A8H9GCJ5_9MICO</name>
<evidence type="ECO:0000313" key="4">
    <source>
        <dbReference type="EMBL" id="GGL12818.1"/>
    </source>
</evidence>
<dbReference type="InterPro" id="IPR013783">
    <property type="entry name" value="Ig-like_fold"/>
</dbReference>
<feature type="region of interest" description="Disordered" evidence="1">
    <location>
        <begin position="212"/>
        <end position="237"/>
    </location>
</feature>
<dbReference type="InterPro" id="IPR015919">
    <property type="entry name" value="Cadherin-like_sf"/>
</dbReference>
<evidence type="ECO:0000313" key="5">
    <source>
        <dbReference type="EMBL" id="MBM7801337.1"/>
    </source>
</evidence>
<feature type="signal peptide" evidence="3">
    <location>
        <begin position="1"/>
        <end position="37"/>
    </location>
</feature>
<dbReference type="GO" id="GO:0005509">
    <property type="term" value="F:calcium ion binding"/>
    <property type="evidence" value="ECO:0007669"/>
    <property type="project" value="InterPro"/>
</dbReference>
<dbReference type="EMBL" id="BMOI01000020">
    <property type="protein sequence ID" value="GGL12818.1"/>
    <property type="molecule type" value="Genomic_DNA"/>
</dbReference>
<dbReference type="RefSeq" id="WP_188889327.1">
    <property type="nucleotide sequence ID" value="NZ_BMOI01000020.1"/>
</dbReference>
<reference evidence="5 7" key="3">
    <citation type="submission" date="2021-01" db="EMBL/GenBank/DDBJ databases">
        <title>Sequencing the genomes of 1000 actinobacteria strains.</title>
        <authorList>
            <person name="Klenk H.-P."/>
        </authorList>
    </citation>
    <scope>NUCLEOTIDE SEQUENCE [LARGE SCALE GENOMIC DNA]</scope>
    <source>
        <strain evidence="5 7">DSM 20542</strain>
    </source>
</reference>
<keyword evidence="7" id="KW-1185">Reference proteome</keyword>
<keyword evidence="2" id="KW-0812">Transmembrane</keyword>
<dbReference type="Gene3D" id="2.60.40.10">
    <property type="entry name" value="Immunoglobulins"/>
    <property type="match status" value="1"/>
</dbReference>
<accession>A0A8H9GCJ5</accession>
<proteinExistence type="predicted"/>
<evidence type="ECO:0000256" key="3">
    <source>
        <dbReference type="SAM" id="SignalP"/>
    </source>
</evidence>
<keyword evidence="2" id="KW-1133">Transmembrane helix</keyword>
<evidence type="ECO:0000256" key="2">
    <source>
        <dbReference type="SAM" id="Phobius"/>
    </source>
</evidence>
<reference evidence="4" key="2">
    <citation type="submission" date="2020-09" db="EMBL/GenBank/DDBJ databases">
        <authorList>
            <person name="Sun Q."/>
            <person name="Ohkuma M."/>
        </authorList>
    </citation>
    <scope>NUCLEOTIDE SEQUENCE</scope>
    <source>
        <strain evidence="4">JCM 1480</strain>
    </source>
</reference>
<feature type="transmembrane region" description="Helical" evidence="2">
    <location>
        <begin position="498"/>
        <end position="519"/>
    </location>
</feature>
<feature type="compositionally biased region" description="Gly residues" evidence="1">
    <location>
        <begin position="91"/>
        <end position="105"/>
    </location>
</feature>
<sequence>MPNRTPNRRRACTAGTLVAVITLGGLLGVAGPAAAVAADTTSGTDADVAVVGQQADPAAADTGSSGGTAADAGAASDTGAAGSGAADSGAAGTGAAGSGAAGSGAAGPDAATPADAGTAAGTPATSDPTTPAASSSPDPSDTASPSADATAVTIDGAPTVGATLTARATGFTGPVTYSWRAGDTTLAADGDSYTPTRADAGQVITVTVDSLTDDPRSASTTRVTAPPAFDDQSTPDDPVTLTTGAGERFRHAFATTGFPAPTYSVQYWDADASPEESDGDDSSFLPYGITLDHTTGVLSGTSDYAGTYAFRIVATDGTTSVSQYVHLTTTPGAPLGIEVTAEDRSTVLTAHSTSWVIERDGTVWTFQNETTRDGDGYITFGSGFEGGQPTIDQGGTLLVGGDLVDRFGNAVHADDWTPTPVTVTSDHASDVIAPDEEWTGRADVTFPQASTHRLTVSAQDFATAFNVAVRPTAVTTVRTVPTTTRTELAYTGSDALGLLPWAAGLLLGGAAITAVRGGVRRRR</sequence>
<keyword evidence="2" id="KW-0472">Membrane</keyword>
<feature type="region of interest" description="Disordered" evidence="1">
    <location>
        <begin position="57"/>
        <end position="154"/>
    </location>
</feature>
<dbReference type="PROSITE" id="PS51318">
    <property type="entry name" value="TAT"/>
    <property type="match status" value="1"/>
</dbReference>
<evidence type="ECO:0000313" key="7">
    <source>
        <dbReference type="Proteomes" id="UP000746584"/>
    </source>
</evidence>
<feature type="chain" id="PRO_5038993790" evidence="3">
    <location>
        <begin position="38"/>
        <end position="523"/>
    </location>
</feature>
<dbReference type="Proteomes" id="UP000746584">
    <property type="component" value="Unassembled WGS sequence"/>
</dbReference>
<evidence type="ECO:0000256" key="1">
    <source>
        <dbReference type="SAM" id="MobiDB-lite"/>
    </source>
</evidence>
<reference evidence="4" key="1">
    <citation type="journal article" date="2014" name="Int. J. Syst. Evol. Microbiol.">
        <title>Complete genome sequence of Corynebacterium casei LMG S-19264T (=DSM 44701T), isolated from a smear-ripened cheese.</title>
        <authorList>
            <consortium name="US DOE Joint Genome Institute (JGI-PGF)"/>
            <person name="Walter F."/>
            <person name="Albersmeier A."/>
            <person name="Kalinowski J."/>
            <person name="Ruckert C."/>
        </authorList>
    </citation>
    <scope>NUCLEOTIDE SEQUENCE</scope>
    <source>
        <strain evidence="4">JCM 1480</strain>
    </source>
</reference>
<feature type="compositionally biased region" description="Low complexity" evidence="1">
    <location>
        <begin position="57"/>
        <end position="90"/>
    </location>
</feature>
<dbReference type="Proteomes" id="UP000648535">
    <property type="component" value="Unassembled WGS sequence"/>
</dbReference>
<dbReference type="GO" id="GO:0005975">
    <property type="term" value="P:carbohydrate metabolic process"/>
    <property type="evidence" value="ECO:0007669"/>
    <property type="project" value="UniProtKB-ARBA"/>
</dbReference>
<dbReference type="InterPro" id="IPR006311">
    <property type="entry name" value="TAT_signal"/>
</dbReference>
<dbReference type="GO" id="GO:0016020">
    <property type="term" value="C:membrane"/>
    <property type="evidence" value="ECO:0007669"/>
    <property type="project" value="InterPro"/>
</dbReference>
<organism evidence="4 6">
    <name type="scientific">Curtobacterium luteum</name>
    <dbReference type="NCBI Taxonomy" id="33881"/>
    <lineage>
        <taxon>Bacteria</taxon>
        <taxon>Bacillati</taxon>
        <taxon>Actinomycetota</taxon>
        <taxon>Actinomycetes</taxon>
        <taxon>Micrococcales</taxon>
        <taxon>Microbacteriaceae</taxon>
        <taxon>Curtobacterium</taxon>
    </lineage>
</organism>
<dbReference type="AlphaFoldDB" id="A0A8H9GCJ5"/>
<feature type="compositionally biased region" description="Low complexity" evidence="1">
    <location>
        <begin position="106"/>
        <end position="151"/>
    </location>
</feature>
<comment type="caution">
    <text evidence="4">The sequence shown here is derived from an EMBL/GenBank/DDBJ whole genome shotgun (WGS) entry which is preliminary data.</text>
</comment>
<dbReference type="SUPFAM" id="SSF49313">
    <property type="entry name" value="Cadherin-like"/>
    <property type="match status" value="1"/>
</dbReference>
<gene>
    <name evidence="4" type="ORF">GCM10009769_33450</name>
    <name evidence="5" type="ORF">JOE58_000588</name>
</gene>
<evidence type="ECO:0000313" key="6">
    <source>
        <dbReference type="Proteomes" id="UP000648535"/>
    </source>
</evidence>
<keyword evidence="3" id="KW-0732">Signal</keyword>
<dbReference type="EMBL" id="JAFBCG010000001">
    <property type="protein sequence ID" value="MBM7801337.1"/>
    <property type="molecule type" value="Genomic_DNA"/>
</dbReference>
<protein>
    <submittedName>
        <fullName evidence="4">Uncharacterized protein</fullName>
    </submittedName>
</protein>
<dbReference type="Gene3D" id="2.60.40.2700">
    <property type="match status" value="1"/>
</dbReference>